<evidence type="ECO:0000256" key="1">
    <source>
        <dbReference type="SAM" id="MobiDB-lite"/>
    </source>
</evidence>
<comment type="caution">
    <text evidence="2">The sequence shown here is derived from an EMBL/GenBank/DDBJ whole genome shotgun (WGS) entry which is preliminary data.</text>
</comment>
<evidence type="ECO:0000313" key="3">
    <source>
        <dbReference type="Proteomes" id="UP000765509"/>
    </source>
</evidence>
<accession>A0A9Q3E9L8</accession>
<proteinExistence type="predicted"/>
<dbReference type="EMBL" id="AVOT02026801">
    <property type="protein sequence ID" value="MBW0518685.1"/>
    <property type="molecule type" value="Genomic_DNA"/>
</dbReference>
<organism evidence="2 3">
    <name type="scientific">Austropuccinia psidii MF-1</name>
    <dbReference type="NCBI Taxonomy" id="1389203"/>
    <lineage>
        <taxon>Eukaryota</taxon>
        <taxon>Fungi</taxon>
        <taxon>Dikarya</taxon>
        <taxon>Basidiomycota</taxon>
        <taxon>Pucciniomycotina</taxon>
        <taxon>Pucciniomycetes</taxon>
        <taxon>Pucciniales</taxon>
        <taxon>Sphaerophragmiaceae</taxon>
        <taxon>Austropuccinia</taxon>
    </lineage>
</organism>
<name>A0A9Q3E9L8_9BASI</name>
<feature type="region of interest" description="Disordered" evidence="1">
    <location>
        <begin position="1"/>
        <end position="60"/>
    </location>
</feature>
<reference evidence="2" key="1">
    <citation type="submission" date="2021-03" db="EMBL/GenBank/DDBJ databases">
        <title>Draft genome sequence of rust myrtle Austropuccinia psidii MF-1, a brazilian biotype.</title>
        <authorList>
            <person name="Quecine M.C."/>
            <person name="Pachon D.M.R."/>
            <person name="Bonatelli M.L."/>
            <person name="Correr F.H."/>
            <person name="Franceschini L.M."/>
            <person name="Leite T.F."/>
            <person name="Margarido G.R.A."/>
            <person name="Almeida C.A."/>
            <person name="Ferrarezi J.A."/>
            <person name="Labate C.A."/>
        </authorList>
    </citation>
    <scope>NUCLEOTIDE SEQUENCE</scope>
    <source>
        <strain evidence="2">MF-1</strain>
    </source>
</reference>
<protein>
    <submittedName>
        <fullName evidence="2">Uncharacterized protein</fullName>
    </submittedName>
</protein>
<dbReference type="AlphaFoldDB" id="A0A9Q3E9L8"/>
<dbReference type="Proteomes" id="UP000765509">
    <property type="component" value="Unassembled WGS sequence"/>
</dbReference>
<sequence>MDEPPIPGPSPSSEPHEEVSTDQPEPEGLRHNPWRDLLLVPLHPTPSSPLTICPSDPPPSQCQAPLIPTMTLARNLPPYDQP</sequence>
<feature type="compositionally biased region" description="Pro residues" evidence="1">
    <location>
        <begin position="1"/>
        <end position="12"/>
    </location>
</feature>
<keyword evidence="3" id="KW-1185">Reference proteome</keyword>
<gene>
    <name evidence="2" type="ORF">O181_058400</name>
</gene>
<evidence type="ECO:0000313" key="2">
    <source>
        <dbReference type="EMBL" id="MBW0518685.1"/>
    </source>
</evidence>